<dbReference type="Pfam" id="PF13966">
    <property type="entry name" value="zf-RVT"/>
    <property type="match status" value="1"/>
</dbReference>
<protein>
    <submittedName>
        <fullName evidence="3">Reverse transcriptase</fullName>
    </submittedName>
</protein>
<dbReference type="InterPro" id="IPR036691">
    <property type="entry name" value="Endo/exonu/phosph_ase_sf"/>
</dbReference>
<keyword evidence="4" id="KW-1185">Reference proteome</keyword>
<feature type="domain" description="Reverse transcriptase" evidence="2">
    <location>
        <begin position="636"/>
        <end position="918"/>
    </location>
</feature>
<dbReference type="OrthoDB" id="8015698at2759"/>
<dbReference type="InterPro" id="IPR005135">
    <property type="entry name" value="Endo/exonuclease/phosphatase"/>
</dbReference>
<feature type="region of interest" description="Disordered" evidence="1">
    <location>
        <begin position="1346"/>
        <end position="1396"/>
    </location>
</feature>
<keyword evidence="3" id="KW-0548">Nucleotidyltransferase</keyword>
<accession>A0A5B6VT12</accession>
<keyword evidence="3" id="KW-0808">Transferase</keyword>
<dbReference type="SUPFAM" id="SSF56219">
    <property type="entry name" value="DNase I-like"/>
    <property type="match status" value="1"/>
</dbReference>
<feature type="compositionally biased region" description="Polar residues" evidence="1">
    <location>
        <begin position="1366"/>
        <end position="1376"/>
    </location>
</feature>
<evidence type="ECO:0000313" key="3">
    <source>
        <dbReference type="EMBL" id="KAA3472243.1"/>
    </source>
</evidence>
<dbReference type="GO" id="GO:0003964">
    <property type="term" value="F:RNA-directed DNA polymerase activity"/>
    <property type="evidence" value="ECO:0007669"/>
    <property type="project" value="UniProtKB-KW"/>
</dbReference>
<organism evidence="3 4">
    <name type="scientific">Gossypium australe</name>
    <dbReference type="NCBI Taxonomy" id="47621"/>
    <lineage>
        <taxon>Eukaryota</taxon>
        <taxon>Viridiplantae</taxon>
        <taxon>Streptophyta</taxon>
        <taxon>Embryophyta</taxon>
        <taxon>Tracheophyta</taxon>
        <taxon>Spermatophyta</taxon>
        <taxon>Magnoliopsida</taxon>
        <taxon>eudicotyledons</taxon>
        <taxon>Gunneridae</taxon>
        <taxon>Pentapetalae</taxon>
        <taxon>rosids</taxon>
        <taxon>malvids</taxon>
        <taxon>Malvales</taxon>
        <taxon>Malvaceae</taxon>
        <taxon>Malvoideae</taxon>
        <taxon>Gossypium</taxon>
    </lineage>
</organism>
<proteinExistence type="predicted"/>
<reference evidence="3" key="1">
    <citation type="submission" date="2019-08" db="EMBL/GenBank/DDBJ databases">
        <authorList>
            <person name="Liu F."/>
        </authorList>
    </citation>
    <scope>NUCLEOTIDE SEQUENCE [LARGE SCALE GENOMIC DNA]</scope>
    <source>
        <strain evidence="3">PA1801</strain>
        <tissue evidence="3">Leaf</tissue>
    </source>
</reference>
<dbReference type="InterPro" id="IPR026960">
    <property type="entry name" value="RVT-Znf"/>
</dbReference>
<evidence type="ECO:0000259" key="2">
    <source>
        <dbReference type="PROSITE" id="PS50878"/>
    </source>
</evidence>
<sequence>MDKEFAGLSIDEEEDEILQFQPEHDTLTEEQNFNLVGCFLTASVIHFPAMKSTMANLWHLVKGVQIQDLGEKRSGEGEKEFYADKGSAGCEATIKKEKKGVFCCAWLREEGEDGPRRNGNVSRLWGGNATTESEVAIDPVLGINLKGNKSKTTQGKANMIGAQTLSEMDHDLEDRWFSRKQKFDREESFIIGGCQEASRPVTMKILSWNVRGLGNQRTIQRLRQTLKTHNPQLVFLMETNVSKVKMERVRRRLGFINGIEVDSDGSRGGLCLAWTGVVSVGLKSFSKRHIDVLATDQNEDHQWRFTGFYGSPYAREREDSWNLLRRLGQNAEQPRLVCGDFNEIMYGSEKICGLPREERRMEAFRNVLEDYRLMDLGYSGHWFTWERGNLPETNIRERLDRGVANVNWMSRFPETNVKHLLHSTSDHCPLLVTTTNEESFETEVEAKWAVATGNLLQKLEYLKSELRKWAAQMRISRSRKKKFLSSKLADLMEAERTDSNLEELIDTKLQLNFEIDKEESYWEQRARVNWLKLGDRNTKFFHKDQQEMAGIARLYFQGLFQTEGRGQYEHILSGVRRCILDDDNRCLAMAFTKEEIWEALSSMGATKAPGEDGLPAIFFQKLWHIVGNEVTAFYLEQLNGGMEVSQLNSTHIVLIPKKVRPTNLSHFKPISLCNVIYKIMAKAVANRFRGVLEKCIDKAQSAFVPGRLISDNALIAYEILNALKKKRTGRKGLMAVKLDMSKAYDRVEWTFLEKMMDRMGFELGWINLVMRCISTVSYAVILNRQIGNNFYPSRGLRQGDPLSPFLFLICGEGLSSLMRLAQSEENFRGVKASRRGPQISHLLFANDCILFGEATERGAGLLKRLLREYRACSGQHVNFDKSTVFFSSNTTEADKDLVTRMMGVWSSNDPERYLGLPNMVGKRKKEAFQILKDRFRQRINNWSVRHLSQGGKQVFIKAVLQVIPTYTMACFLLPKTLCSEIETKKLLKEGMCWRVGKGDRISVWTDRWIPGIDTVSIGQRDNNTEIELVAGLIDTTTRRWKRGLIKNTFPEQIAQKILQIPLAEVEHDDLQVWRGEHSGEFTVRSAYKLLQEADADPNDLLLQANSKNFYRKLWNLQLPAKIGITIWRFTWNFVPTLSNLKLRKVVNIAVCPRCRNTEEDSNHVLRQCPESIELWQRINLSWVIISNISDLWSWFTWVFDRGSNNQCRLFCYAIWMLWFSRNKLVHENKTITGADLSQRVTLLKNLTGLRKDRNAKSTSGLVVWGKENEWLASKTVLHSATVSSFMAEAQAGLQAAKLGVLMGFQTVTIIGDSKTVIKKCNSTDSGRSGSAQSGGGGDEALVLEREGSSHPQPREMQDLTDGILSRLQQGAEQNGEVNLEHHTFTDGERNEAWDPG</sequence>
<gene>
    <name evidence="3" type="ORF">EPI10_022740</name>
</gene>
<comment type="caution">
    <text evidence="3">The sequence shown here is derived from an EMBL/GenBank/DDBJ whole genome shotgun (WGS) entry which is preliminary data.</text>
</comment>
<dbReference type="Pfam" id="PF03372">
    <property type="entry name" value="Exo_endo_phos"/>
    <property type="match status" value="1"/>
</dbReference>
<feature type="compositionally biased region" description="Basic and acidic residues" evidence="1">
    <location>
        <begin position="1346"/>
        <end position="1357"/>
    </location>
</feature>
<feature type="compositionally biased region" description="Basic and acidic residues" evidence="1">
    <location>
        <begin position="1378"/>
        <end position="1396"/>
    </location>
</feature>
<name>A0A5B6VT12_9ROSI</name>
<dbReference type="InterPro" id="IPR043502">
    <property type="entry name" value="DNA/RNA_pol_sf"/>
</dbReference>
<dbReference type="SUPFAM" id="SSF56672">
    <property type="entry name" value="DNA/RNA polymerases"/>
    <property type="match status" value="1"/>
</dbReference>
<dbReference type="Pfam" id="PF00078">
    <property type="entry name" value="RVT_1"/>
    <property type="match status" value="1"/>
</dbReference>
<dbReference type="PANTHER" id="PTHR46890:SF48">
    <property type="entry name" value="RNA-DIRECTED DNA POLYMERASE"/>
    <property type="match status" value="1"/>
</dbReference>
<dbReference type="InterPro" id="IPR000477">
    <property type="entry name" value="RT_dom"/>
</dbReference>
<dbReference type="PROSITE" id="PS50878">
    <property type="entry name" value="RT_POL"/>
    <property type="match status" value="1"/>
</dbReference>
<dbReference type="InterPro" id="IPR052343">
    <property type="entry name" value="Retrotransposon-Effector_Assoc"/>
</dbReference>
<dbReference type="EMBL" id="SMMG02000005">
    <property type="protein sequence ID" value="KAA3472243.1"/>
    <property type="molecule type" value="Genomic_DNA"/>
</dbReference>
<keyword evidence="3" id="KW-0695">RNA-directed DNA polymerase</keyword>
<evidence type="ECO:0000313" key="4">
    <source>
        <dbReference type="Proteomes" id="UP000325315"/>
    </source>
</evidence>
<dbReference type="CDD" id="cd01650">
    <property type="entry name" value="RT_nLTR_like"/>
    <property type="match status" value="1"/>
</dbReference>
<evidence type="ECO:0000256" key="1">
    <source>
        <dbReference type="SAM" id="MobiDB-lite"/>
    </source>
</evidence>
<dbReference type="Gene3D" id="3.60.10.10">
    <property type="entry name" value="Endonuclease/exonuclease/phosphatase"/>
    <property type="match status" value="1"/>
</dbReference>
<dbReference type="PANTHER" id="PTHR46890">
    <property type="entry name" value="NON-LTR RETROLELEMENT REVERSE TRANSCRIPTASE-LIKE PROTEIN-RELATED"/>
    <property type="match status" value="1"/>
</dbReference>
<dbReference type="Proteomes" id="UP000325315">
    <property type="component" value="Unassembled WGS sequence"/>
</dbReference>